<protein>
    <submittedName>
        <fullName evidence="3">Uncharacterized protein</fullName>
    </submittedName>
</protein>
<feature type="region of interest" description="Disordered" evidence="1">
    <location>
        <begin position="302"/>
        <end position="321"/>
    </location>
</feature>
<evidence type="ECO:0000256" key="2">
    <source>
        <dbReference type="SAM" id="SignalP"/>
    </source>
</evidence>
<dbReference type="OrthoDB" id="3296794at2759"/>
<reference evidence="3" key="1">
    <citation type="journal article" date="2020" name="Nat. Commun.">
        <title>Large-scale genome sequencing of mycorrhizal fungi provides insights into the early evolution of symbiotic traits.</title>
        <authorList>
            <person name="Miyauchi S."/>
            <person name="Kiss E."/>
            <person name="Kuo A."/>
            <person name="Drula E."/>
            <person name="Kohler A."/>
            <person name="Sanchez-Garcia M."/>
            <person name="Morin E."/>
            <person name="Andreopoulos B."/>
            <person name="Barry K.W."/>
            <person name="Bonito G."/>
            <person name="Buee M."/>
            <person name="Carver A."/>
            <person name="Chen C."/>
            <person name="Cichocki N."/>
            <person name="Clum A."/>
            <person name="Culley D."/>
            <person name="Crous P.W."/>
            <person name="Fauchery L."/>
            <person name="Girlanda M."/>
            <person name="Hayes R.D."/>
            <person name="Keri Z."/>
            <person name="LaButti K."/>
            <person name="Lipzen A."/>
            <person name="Lombard V."/>
            <person name="Magnuson J."/>
            <person name="Maillard F."/>
            <person name="Murat C."/>
            <person name="Nolan M."/>
            <person name="Ohm R.A."/>
            <person name="Pangilinan J."/>
            <person name="Pereira M.F."/>
            <person name="Perotto S."/>
            <person name="Peter M."/>
            <person name="Pfister S."/>
            <person name="Riley R."/>
            <person name="Sitrit Y."/>
            <person name="Stielow J.B."/>
            <person name="Szollosi G."/>
            <person name="Zifcakova L."/>
            <person name="Stursova M."/>
            <person name="Spatafora J.W."/>
            <person name="Tedersoo L."/>
            <person name="Vaario L.M."/>
            <person name="Yamada A."/>
            <person name="Yan M."/>
            <person name="Wang P."/>
            <person name="Xu J."/>
            <person name="Bruns T."/>
            <person name="Baldrian P."/>
            <person name="Vilgalys R."/>
            <person name="Dunand C."/>
            <person name="Henrissat B."/>
            <person name="Grigoriev I.V."/>
            <person name="Hibbett D."/>
            <person name="Nagy L.G."/>
            <person name="Martin F.M."/>
        </authorList>
    </citation>
    <scope>NUCLEOTIDE SEQUENCE</scope>
    <source>
        <strain evidence="3">UH-Tt-Lm1</strain>
    </source>
</reference>
<dbReference type="Proteomes" id="UP000736335">
    <property type="component" value="Unassembled WGS sequence"/>
</dbReference>
<dbReference type="AlphaFoldDB" id="A0A9P6L2W5"/>
<keyword evidence="4" id="KW-1185">Reference proteome</keyword>
<proteinExistence type="predicted"/>
<name>A0A9P6L2W5_9AGAM</name>
<keyword evidence="2" id="KW-0732">Signal</keyword>
<evidence type="ECO:0000313" key="4">
    <source>
        <dbReference type="Proteomes" id="UP000736335"/>
    </source>
</evidence>
<feature type="region of interest" description="Disordered" evidence="1">
    <location>
        <begin position="229"/>
        <end position="267"/>
    </location>
</feature>
<accession>A0A9P6L2W5</accession>
<sequence length="347" mass="38447">MFSKVALSTLAVGAISANALAVPVARSPAPQPESWSEWGTNIGNYYSNKYGSPSDVPGLPQFKREPETWGEWGSNIGNYYANKYGSPSDVPGLPQFKREPSPEPESWEEWGTNIGNYYANKYSTPDSVPGLPQYKRSPSPETWGQWGSNIGNYYANKYGSPDQVSGLPRPWLNNKREPSTPSTQVKKPAPTQVKVPSAANDNSYALAAKREPESWEEWGTNIGNYYANQYGSPSDVPGLPQFKREPSPPTQVKKPTPTQVKVPSAANDESYALAAKREPETWEEWGTNVGNYYANQYGSPSDVPGLPQYKREPSPEPETWEEWGTNIGNYYSNKYSTPDSVPGLPHY</sequence>
<evidence type="ECO:0000256" key="1">
    <source>
        <dbReference type="SAM" id="MobiDB-lite"/>
    </source>
</evidence>
<evidence type="ECO:0000313" key="3">
    <source>
        <dbReference type="EMBL" id="KAF9779809.1"/>
    </source>
</evidence>
<gene>
    <name evidence="3" type="ORF">BJ322DRAFT_1113113</name>
</gene>
<comment type="caution">
    <text evidence="3">The sequence shown here is derived from an EMBL/GenBank/DDBJ whole genome shotgun (WGS) entry which is preliminary data.</text>
</comment>
<feature type="region of interest" description="Disordered" evidence="1">
    <location>
        <begin position="158"/>
        <end position="202"/>
    </location>
</feature>
<feature type="compositionally biased region" description="Low complexity" evidence="1">
    <location>
        <begin position="250"/>
        <end position="264"/>
    </location>
</feature>
<feature type="chain" id="PRO_5040280748" evidence="2">
    <location>
        <begin position="22"/>
        <end position="347"/>
    </location>
</feature>
<organism evidence="3 4">
    <name type="scientific">Thelephora terrestris</name>
    <dbReference type="NCBI Taxonomy" id="56493"/>
    <lineage>
        <taxon>Eukaryota</taxon>
        <taxon>Fungi</taxon>
        <taxon>Dikarya</taxon>
        <taxon>Basidiomycota</taxon>
        <taxon>Agaricomycotina</taxon>
        <taxon>Agaricomycetes</taxon>
        <taxon>Thelephorales</taxon>
        <taxon>Thelephoraceae</taxon>
        <taxon>Thelephora</taxon>
    </lineage>
</organism>
<dbReference type="EMBL" id="WIUZ02000018">
    <property type="protein sequence ID" value="KAF9779809.1"/>
    <property type="molecule type" value="Genomic_DNA"/>
</dbReference>
<feature type="signal peptide" evidence="2">
    <location>
        <begin position="1"/>
        <end position="21"/>
    </location>
</feature>
<reference evidence="3" key="2">
    <citation type="submission" date="2020-11" db="EMBL/GenBank/DDBJ databases">
        <authorList>
            <consortium name="DOE Joint Genome Institute"/>
            <person name="Kuo A."/>
            <person name="Miyauchi S."/>
            <person name="Kiss E."/>
            <person name="Drula E."/>
            <person name="Kohler A."/>
            <person name="Sanchez-Garcia M."/>
            <person name="Andreopoulos B."/>
            <person name="Barry K.W."/>
            <person name="Bonito G."/>
            <person name="Buee M."/>
            <person name="Carver A."/>
            <person name="Chen C."/>
            <person name="Cichocki N."/>
            <person name="Clum A."/>
            <person name="Culley D."/>
            <person name="Crous P.W."/>
            <person name="Fauchery L."/>
            <person name="Girlanda M."/>
            <person name="Hayes R."/>
            <person name="Keri Z."/>
            <person name="Labutti K."/>
            <person name="Lipzen A."/>
            <person name="Lombard V."/>
            <person name="Magnuson J."/>
            <person name="Maillard F."/>
            <person name="Morin E."/>
            <person name="Murat C."/>
            <person name="Nolan M."/>
            <person name="Ohm R."/>
            <person name="Pangilinan J."/>
            <person name="Pereira M."/>
            <person name="Perotto S."/>
            <person name="Peter M."/>
            <person name="Riley R."/>
            <person name="Sitrit Y."/>
            <person name="Stielow B."/>
            <person name="Szollosi G."/>
            <person name="Zifcakova L."/>
            <person name="Stursova M."/>
            <person name="Spatafora J.W."/>
            <person name="Tedersoo L."/>
            <person name="Vaario L.-M."/>
            <person name="Yamada A."/>
            <person name="Yan M."/>
            <person name="Wang P."/>
            <person name="Xu J."/>
            <person name="Bruns T."/>
            <person name="Baldrian P."/>
            <person name="Vilgalys R."/>
            <person name="Henrissat B."/>
            <person name="Grigoriev I.V."/>
            <person name="Hibbett D."/>
            <person name="Nagy L.G."/>
            <person name="Martin F.M."/>
        </authorList>
    </citation>
    <scope>NUCLEOTIDE SEQUENCE</scope>
    <source>
        <strain evidence="3">UH-Tt-Lm1</strain>
    </source>
</reference>